<organism evidence="2 3">
    <name type="scientific">Streptomyces varsoviensis</name>
    <dbReference type="NCBI Taxonomy" id="67373"/>
    <lineage>
        <taxon>Bacteria</taxon>
        <taxon>Bacillati</taxon>
        <taxon>Actinomycetota</taxon>
        <taxon>Actinomycetes</taxon>
        <taxon>Kitasatosporales</taxon>
        <taxon>Streptomycetaceae</taxon>
        <taxon>Streptomyces</taxon>
    </lineage>
</organism>
<sequence>MSDGVSYATHGWDTAPPADIRPALKGELTCDVAVVGGGYTGMAAALRLAERGADVVVLDSGFCGCGASSRNAGQLSSAPAGDPQLLSTLHPRRFRDIVRLGEGAARFTEEMIGRLGLDCEYEAAGNVGAAISTGQLRKAERNARILRKAGADVGFGGGRELGLPDGFLGGYLERAGGHLDPGKFALGLRAVLLKTSTRVFEESPVGGIYPDSKGVTVTVPRGRLRAERVVLATNAYSRDLAIAPKRMVTPVWTHEVETGPIGRERLEAIGWKSRAGIITQHNLLENYRPTARGTIVFGVRQLRLGRGTVRDREPDRAVVADLVRGFHDRFPSLRDIAPRRAWGGWVAMTPPWLPVAGEAARNVFYAAGYNGHGLAQAPYLGTLLADRLAG</sequence>
<proteinExistence type="predicted"/>
<dbReference type="PANTHER" id="PTHR13847:SF281">
    <property type="entry name" value="FAD DEPENDENT OXIDOREDUCTASE DOMAIN-CONTAINING PROTEIN"/>
    <property type="match status" value="1"/>
</dbReference>
<accession>A0ABR5JES0</accession>
<feature type="domain" description="FAD dependent oxidoreductase" evidence="1">
    <location>
        <begin position="31"/>
        <end position="387"/>
    </location>
</feature>
<feature type="non-terminal residue" evidence="2">
    <location>
        <position position="390"/>
    </location>
</feature>
<dbReference type="EMBL" id="LGUT01000065">
    <property type="protein sequence ID" value="KOG91866.1"/>
    <property type="molecule type" value="Genomic_DNA"/>
</dbReference>
<dbReference type="Proteomes" id="UP000037020">
    <property type="component" value="Unassembled WGS sequence"/>
</dbReference>
<dbReference type="PANTHER" id="PTHR13847">
    <property type="entry name" value="SARCOSINE DEHYDROGENASE-RELATED"/>
    <property type="match status" value="1"/>
</dbReference>
<dbReference type="SUPFAM" id="SSF51905">
    <property type="entry name" value="FAD/NAD(P)-binding domain"/>
    <property type="match status" value="1"/>
</dbReference>
<evidence type="ECO:0000259" key="1">
    <source>
        <dbReference type="Pfam" id="PF01266"/>
    </source>
</evidence>
<dbReference type="InterPro" id="IPR036188">
    <property type="entry name" value="FAD/NAD-bd_sf"/>
</dbReference>
<evidence type="ECO:0000313" key="2">
    <source>
        <dbReference type="EMBL" id="KOG91866.1"/>
    </source>
</evidence>
<dbReference type="Gene3D" id="3.50.50.60">
    <property type="entry name" value="FAD/NAD(P)-binding domain"/>
    <property type="match status" value="1"/>
</dbReference>
<reference evidence="2 3" key="1">
    <citation type="submission" date="2015-07" db="EMBL/GenBank/DDBJ databases">
        <authorList>
            <person name="Ju K.-S."/>
            <person name="Doroghazi J.R."/>
            <person name="Metcalf W.W."/>
        </authorList>
    </citation>
    <scope>NUCLEOTIDE SEQUENCE [LARGE SCALE GENOMIC DNA]</scope>
    <source>
        <strain evidence="2 3">NRRL B-3589</strain>
    </source>
</reference>
<dbReference type="Pfam" id="PF01266">
    <property type="entry name" value="DAO"/>
    <property type="match status" value="1"/>
</dbReference>
<comment type="caution">
    <text evidence="2">The sequence shown here is derived from an EMBL/GenBank/DDBJ whole genome shotgun (WGS) entry which is preliminary data.</text>
</comment>
<gene>
    <name evidence="2" type="ORF">ADK38_00825</name>
</gene>
<dbReference type="Gene3D" id="3.30.9.10">
    <property type="entry name" value="D-Amino Acid Oxidase, subunit A, domain 2"/>
    <property type="match status" value="1"/>
</dbReference>
<name>A0ABR5JES0_9ACTN</name>
<dbReference type="InterPro" id="IPR006076">
    <property type="entry name" value="FAD-dep_OxRdtase"/>
</dbReference>
<protein>
    <submittedName>
        <fullName evidence="2">Oxidoreductase</fullName>
    </submittedName>
</protein>
<evidence type="ECO:0000313" key="3">
    <source>
        <dbReference type="Proteomes" id="UP000037020"/>
    </source>
</evidence>
<keyword evidence="3" id="KW-1185">Reference proteome</keyword>